<organism evidence="1 2">
    <name type="scientific">Pseudomonas protegens (strain DSM 19095 / LMG 27888 / CFBP 6595 / CHA0)</name>
    <dbReference type="NCBI Taxonomy" id="1124983"/>
    <lineage>
        <taxon>Bacteria</taxon>
        <taxon>Pseudomonadati</taxon>
        <taxon>Pseudomonadota</taxon>
        <taxon>Gammaproteobacteria</taxon>
        <taxon>Pseudomonadales</taxon>
        <taxon>Pseudomonadaceae</taxon>
        <taxon>Pseudomonas</taxon>
    </lineage>
</organism>
<dbReference type="Proteomes" id="UP000013940">
    <property type="component" value="Chromosome"/>
</dbReference>
<name>A0A2C9EQJ7_PSEPH</name>
<dbReference type="AlphaFoldDB" id="A0A2C9EQJ7"/>
<evidence type="ECO:0000313" key="1">
    <source>
        <dbReference type="EMBL" id="AGL85936.1"/>
    </source>
</evidence>
<gene>
    <name evidence="1" type="ORF">PFLCHA0_c41720</name>
</gene>
<proteinExistence type="predicted"/>
<evidence type="ECO:0000313" key="2">
    <source>
        <dbReference type="Proteomes" id="UP000013940"/>
    </source>
</evidence>
<protein>
    <submittedName>
        <fullName evidence="1">Uncharacterized protein</fullName>
    </submittedName>
</protein>
<dbReference type="HOGENOM" id="CLU_3083763_0_0_6"/>
<accession>A0A2C9EQJ7</accession>
<reference evidence="2" key="1">
    <citation type="journal article" date="2014" name="Genome Announc.">
        <title>Full-genome sequence of the plant growth-promoting bacterium Pseudomonas protegens CHA0.</title>
        <authorList>
            <person name="Jousset A."/>
            <person name="Schuldes J."/>
            <person name="Keel C."/>
            <person name="Maurhofer M."/>
            <person name="Daniel R."/>
            <person name="Scheu S."/>
            <person name="Thuermer A."/>
        </authorList>
    </citation>
    <scope>NUCLEOTIDE SEQUENCE [LARGE SCALE GENOMIC DNA]</scope>
    <source>
        <strain evidence="2">DSM 19095 / LMG 27888 / CFBP 6595 / CHA0</strain>
    </source>
</reference>
<sequence length="52" mass="5853">MLAFFLGAFVLANILGALWMIGRKIKSVWRRWRDPNGREACEPPATDDAPGH</sequence>
<dbReference type="KEGG" id="pprc:PFLCHA0_c41720"/>
<dbReference type="EMBL" id="CP003190">
    <property type="protein sequence ID" value="AGL85936.1"/>
    <property type="molecule type" value="Genomic_DNA"/>
</dbReference>